<proteinExistence type="predicted"/>
<gene>
    <name evidence="1" type="ORF">BJ980_002066</name>
</gene>
<accession>A0A7Y9UP22</accession>
<protein>
    <submittedName>
        <fullName evidence="1">ABC-type Zn2+ transport system substrate-binding protein/surface adhesin</fullName>
    </submittedName>
</protein>
<organism evidence="1 2">
    <name type="scientific">Nocardioides daedukensis</name>
    <dbReference type="NCBI Taxonomy" id="634462"/>
    <lineage>
        <taxon>Bacteria</taxon>
        <taxon>Bacillati</taxon>
        <taxon>Actinomycetota</taxon>
        <taxon>Actinomycetes</taxon>
        <taxon>Propionibacteriales</taxon>
        <taxon>Nocardioidaceae</taxon>
        <taxon>Nocardioides</taxon>
    </lineage>
</organism>
<reference evidence="1 2" key="1">
    <citation type="submission" date="2020-07" db="EMBL/GenBank/DDBJ databases">
        <title>Sequencing the genomes of 1000 actinobacteria strains.</title>
        <authorList>
            <person name="Klenk H.-P."/>
        </authorList>
    </citation>
    <scope>NUCLEOTIDE SEQUENCE [LARGE SCALE GENOMIC DNA]</scope>
    <source>
        <strain evidence="1 2">DSM 23819</strain>
    </source>
</reference>
<evidence type="ECO:0000313" key="2">
    <source>
        <dbReference type="Proteomes" id="UP000540656"/>
    </source>
</evidence>
<keyword evidence="2" id="KW-1185">Reference proteome</keyword>
<sequence length="94" mass="9517">MSHFAIEPDTVAPVADSLHTVRADIEAACTLSAPDTGPTTELTAEAIANLAVACAAMAGGLDGLGDRVTAAMAAYRESDGDVTWIVDQTLVGLS</sequence>
<dbReference type="RefSeq" id="WP_179502224.1">
    <property type="nucleotide sequence ID" value="NZ_JACCAA010000001.1"/>
</dbReference>
<evidence type="ECO:0000313" key="1">
    <source>
        <dbReference type="EMBL" id="NYG59143.1"/>
    </source>
</evidence>
<dbReference type="Proteomes" id="UP000540656">
    <property type="component" value="Unassembled WGS sequence"/>
</dbReference>
<dbReference type="EMBL" id="JACCAA010000001">
    <property type="protein sequence ID" value="NYG59143.1"/>
    <property type="molecule type" value="Genomic_DNA"/>
</dbReference>
<dbReference type="AlphaFoldDB" id="A0A7Y9UP22"/>
<name>A0A7Y9UP22_9ACTN</name>
<comment type="caution">
    <text evidence="1">The sequence shown here is derived from an EMBL/GenBank/DDBJ whole genome shotgun (WGS) entry which is preliminary data.</text>
</comment>